<dbReference type="GO" id="GO:0006351">
    <property type="term" value="P:DNA-templated transcription"/>
    <property type="evidence" value="ECO:0007669"/>
    <property type="project" value="InterPro"/>
</dbReference>
<dbReference type="InterPro" id="IPR036864">
    <property type="entry name" value="Zn2-C6_fun-type_DNA-bd_sf"/>
</dbReference>
<organism evidence="10 11">
    <name type="scientific">Clonostachys byssicola</name>
    <dbReference type="NCBI Taxonomy" id="160290"/>
    <lineage>
        <taxon>Eukaryota</taxon>
        <taxon>Fungi</taxon>
        <taxon>Dikarya</taxon>
        <taxon>Ascomycota</taxon>
        <taxon>Pezizomycotina</taxon>
        <taxon>Sordariomycetes</taxon>
        <taxon>Hypocreomycetidae</taxon>
        <taxon>Hypocreales</taxon>
        <taxon>Bionectriaceae</taxon>
        <taxon>Clonostachys</taxon>
    </lineage>
</organism>
<dbReference type="Gene3D" id="4.10.240.10">
    <property type="entry name" value="Zn(2)-C6 fungal-type DNA-binding domain"/>
    <property type="match status" value="1"/>
</dbReference>
<comment type="subcellular location">
    <subcellularLocation>
        <location evidence="1">Nucleus</location>
    </subcellularLocation>
</comment>
<dbReference type="AlphaFoldDB" id="A0A9N9XU68"/>
<evidence type="ECO:0000313" key="11">
    <source>
        <dbReference type="Proteomes" id="UP000754883"/>
    </source>
</evidence>
<keyword evidence="11" id="KW-1185">Reference proteome</keyword>
<dbReference type="PROSITE" id="PS00463">
    <property type="entry name" value="ZN2_CY6_FUNGAL_1"/>
    <property type="match status" value="1"/>
</dbReference>
<proteinExistence type="predicted"/>
<accession>A0A9N9XU68</accession>
<evidence type="ECO:0000256" key="3">
    <source>
        <dbReference type="ARBA" id="ARBA00022833"/>
    </source>
</evidence>
<feature type="region of interest" description="Disordered" evidence="8">
    <location>
        <begin position="1"/>
        <end position="53"/>
    </location>
</feature>
<keyword evidence="3" id="KW-0862">Zinc</keyword>
<name>A0A9N9XU68_9HYPO</name>
<feature type="compositionally biased region" description="Polar residues" evidence="8">
    <location>
        <begin position="25"/>
        <end position="35"/>
    </location>
</feature>
<evidence type="ECO:0000256" key="6">
    <source>
        <dbReference type="ARBA" id="ARBA00023163"/>
    </source>
</evidence>
<keyword evidence="2" id="KW-0479">Metal-binding</keyword>
<keyword evidence="7" id="KW-0539">Nucleus</keyword>
<dbReference type="GO" id="GO:0008270">
    <property type="term" value="F:zinc ion binding"/>
    <property type="evidence" value="ECO:0007669"/>
    <property type="project" value="InterPro"/>
</dbReference>
<dbReference type="Proteomes" id="UP000754883">
    <property type="component" value="Unassembled WGS sequence"/>
</dbReference>
<dbReference type="PANTHER" id="PTHR47540:SF1">
    <property type="entry name" value="ACTIVATOR OF STRESS GENES 1-RELATED"/>
    <property type="match status" value="1"/>
</dbReference>
<dbReference type="SUPFAM" id="SSF57701">
    <property type="entry name" value="Zn2/Cys6 DNA-binding domain"/>
    <property type="match status" value="1"/>
</dbReference>
<evidence type="ECO:0000259" key="9">
    <source>
        <dbReference type="PROSITE" id="PS50048"/>
    </source>
</evidence>
<evidence type="ECO:0000313" key="10">
    <source>
        <dbReference type="EMBL" id="CAG9975541.1"/>
    </source>
</evidence>
<feature type="compositionally biased region" description="Basic and acidic residues" evidence="8">
    <location>
        <begin position="159"/>
        <end position="168"/>
    </location>
</feature>
<dbReference type="CDD" id="cd12148">
    <property type="entry name" value="fungal_TF_MHR"/>
    <property type="match status" value="1"/>
</dbReference>
<dbReference type="PROSITE" id="PS50048">
    <property type="entry name" value="ZN2_CY6_FUNGAL_2"/>
    <property type="match status" value="1"/>
</dbReference>
<dbReference type="GO" id="GO:0045944">
    <property type="term" value="P:positive regulation of transcription by RNA polymerase II"/>
    <property type="evidence" value="ECO:0007669"/>
    <property type="project" value="TreeGrafter"/>
</dbReference>
<reference evidence="10" key="1">
    <citation type="submission" date="2021-10" db="EMBL/GenBank/DDBJ databases">
        <authorList>
            <person name="Piombo E."/>
        </authorList>
    </citation>
    <scope>NUCLEOTIDE SEQUENCE</scope>
</reference>
<keyword evidence="4" id="KW-0805">Transcription regulation</keyword>
<keyword evidence="5" id="KW-0238">DNA-binding</keyword>
<dbReference type="GO" id="GO:0000981">
    <property type="term" value="F:DNA-binding transcription factor activity, RNA polymerase II-specific"/>
    <property type="evidence" value="ECO:0007669"/>
    <property type="project" value="InterPro"/>
</dbReference>
<protein>
    <recommendedName>
        <fullName evidence="9">Zn(2)-C6 fungal-type domain-containing protein</fullName>
    </recommendedName>
</protein>
<dbReference type="GO" id="GO:0005634">
    <property type="term" value="C:nucleus"/>
    <property type="evidence" value="ECO:0007669"/>
    <property type="project" value="UniProtKB-SubCell"/>
</dbReference>
<sequence>MSRKRSLGPSRCAAPERPPVDVSAATRSQSAGLQSNDDDETDQAAQVKPHKRRRVTRACDDCRRKKIKCDGKQPCSSCAEFNAGKCKSISDRRPPSNHSRTLGCTYQIPPKRSKTCLRRPQPDADDIEARLELAESLIRKFLPQIDLQTLGSAAGQVLEGRDTRDDVSRSAQASTVEPPAESDKYIPVIQNEDQLRFTDNGELDFHGTSSSATFLSRITQNLPELLRYDSRIPFLPQFPRPDGPLAGASSSSSGYSKYDYSKLPPRHLARMLCDYSFNHASCLLRIVHVPSFCKSFDALYDSEKTQYAPEQGRFLGLLYSILALGSMYDVDENDPSNPDHYNEATTRGYKYYLGARFFLPDLTECPDMTSLQALLFIIQFLQAIGNLNCCYNLIGVALRTALRMGLHRNLPNLCTTPIESETRKRVFHTIRQLDIYLSATLGLPILLQARDIDQPLPTAIDDEDTIQDTAHSAPLKKPSIIQAFNAHGRLMEILAIVVERVYPPTATSRTATNATYLIDCGQIREVEQKLHDWYHDLPVIWRPGHDNDVQLIRVQILLRFAFAHVQMMLYRPFLQFFNQQKHNGNPPDQRHQVFAATGITVCRNIISIGHEIRKQAALLGPYWFILYTQFLAVLCLVSYVSNNPRKPESSEILADAVAGRELISGLSLRSLAADRLSVALNAVFEQLPSRLGSTPPTTKSITRRSPRGSVEGFSPGPSLSNLSNDWHLSSASAPRLAAIQEGIVTNLSETPTQASSNEATPPSLIPADRLLFSFDDPVAYPSTTVWSEALDPTPGLSDETMHLVIPDFFGDLTGHDAEPSVAAQSGDNRAASHPASALLSMGSGGLLSDYMASLF</sequence>
<evidence type="ECO:0000256" key="7">
    <source>
        <dbReference type="ARBA" id="ARBA00023242"/>
    </source>
</evidence>
<dbReference type="SMART" id="SM00906">
    <property type="entry name" value="Fungal_trans"/>
    <property type="match status" value="1"/>
</dbReference>
<evidence type="ECO:0000256" key="1">
    <source>
        <dbReference type="ARBA" id="ARBA00004123"/>
    </source>
</evidence>
<feature type="region of interest" description="Disordered" evidence="8">
    <location>
        <begin position="157"/>
        <end position="182"/>
    </location>
</feature>
<dbReference type="InterPro" id="IPR007219">
    <property type="entry name" value="XnlR_reg_dom"/>
</dbReference>
<dbReference type="OrthoDB" id="422427at2759"/>
<dbReference type="InterPro" id="IPR051711">
    <property type="entry name" value="Stress_Response_Reg"/>
</dbReference>
<gene>
    <name evidence="10" type="ORF">CBYS24578_00013001</name>
</gene>
<evidence type="ECO:0000256" key="2">
    <source>
        <dbReference type="ARBA" id="ARBA00022723"/>
    </source>
</evidence>
<feature type="domain" description="Zn(2)-C6 fungal-type" evidence="9">
    <location>
        <begin position="58"/>
        <end position="86"/>
    </location>
</feature>
<dbReference type="EMBL" id="CABFNO020001268">
    <property type="protein sequence ID" value="CAG9975541.1"/>
    <property type="molecule type" value="Genomic_DNA"/>
</dbReference>
<dbReference type="CDD" id="cd00067">
    <property type="entry name" value="GAL4"/>
    <property type="match status" value="1"/>
</dbReference>
<feature type="region of interest" description="Disordered" evidence="8">
    <location>
        <begin position="691"/>
        <end position="718"/>
    </location>
</feature>
<dbReference type="PANTHER" id="PTHR47540">
    <property type="entry name" value="THIAMINE REPRESSIBLE GENES REGULATORY PROTEIN THI5"/>
    <property type="match status" value="1"/>
</dbReference>
<dbReference type="Pfam" id="PF04082">
    <property type="entry name" value="Fungal_trans"/>
    <property type="match status" value="1"/>
</dbReference>
<dbReference type="InterPro" id="IPR001138">
    <property type="entry name" value="Zn2Cys6_DnaBD"/>
</dbReference>
<evidence type="ECO:0000256" key="4">
    <source>
        <dbReference type="ARBA" id="ARBA00023015"/>
    </source>
</evidence>
<keyword evidence="6" id="KW-0804">Transcription</keyword>
<evidence type="ECO:0000256" key="8">
    <source>
        <dbReference type="SAM" id="MobiDB-lite"/>
    </source>
</evidence>
<dbReference type="Pfam" id="PF00172">
    <property type="entry name" value="Zn_clus"/>
    <property type="match status" value="1"/>
</dbReference>
<dbReference type="SMART" id="SM00066">
    <property type="entry name" value="GAL4"/>
    <property type="match status" value="1"/>
</dbReference>
<evidence type="ECO:0000256" key="5">
    <source>
        <dbReference type="ARBA" id="ARBA00023125"/>
    </source>
</evidence>
<feature type="compositionally biased region" description="Polar residues" evidence="8">
    <location>
        <begin position="691"/>
        <end position="700"/>
    </location>
</feature>
<comment type="caution">
    <text evidence="10">The sequence shown here is derived from an EMBL/GenBank/DDBJ whole genome shotgun (WGS) entry which is preliminary data.</text>
</comment>
<dbReference type="GO" id="GO:0043565">
    <property type="term" value="F:sequence-specific DNA binding"/>
    <property type="evidence" value="ECO:0007669"/>
    <property type="project" value="TreeGrafter"/>
</dbReference>